<name>A0AA39X9V0_9PEZI</name>
<keyword evidence="1" id="KW-0812">Transmembrane</keyword>
<dbReference type="PANTHER" id="PTHR35394:SF5">
    <property type="entry name" value="DUF3176 DOMAIN-CONTAINING PROTEIN"/>
    <property type="match status" value="1"/>
</dbReference>
<accession>A0AA39X9V0</accession>
<sequence>MKFKHLGCIGAAIIILVHGFETFSQQMVTFEQRPQRVINDTYSPAPPPPRSEVWDTYLARGYNGDFVPALSTKAAVYSGIISTDIPLVMASCETANCTWPVVPTLAACGECTPITVSPTCNKTTGTCTYSTHSGTSINDPIHAAEHSTFIVAPSNGTVHPIESTNRAYFSVFDMLSLTKAAGQDVAVTGNECALWFCIQSYSVSVSDGKQNETVEGTWSTTTLQHGSGIRGTEYVFVDVPEGLNTDNGTRYSVTHEAMTALRGFMAGVTSGTVSADVNVVDYTSDWVEAMWNATNSLQDWISTFADCMTVEIRQNGKTSGQQTSKYNGSAVRLAPFIRVKWHWMIYPGVMILLSIYFLFHTIIVSARDGVSVWKGGALPMLFCRVDDNIHDHVADGMDVPDGLEERVGHIRIAMYRGENGQWGFRTTEDA</sequence>
<comment type="caution">
    <text evidence="3">The sequence shown here is derived from an EMBL/GenBank/DDBJ whole genome shotgun (WGS) entry which is preliminary data.</text>
</comment>
<reference evidence="3" key="1">
    <citation type="submission" date="2023-06" db="EMBL/GenBank/DDBJ databases">
        <title>Genome-scale phylogeny and comparative genomics of the fungal order Sordariales.</title>
        <authorList>
            <consortium name="Lawrence Berkeley National Laboratory"/>
            <person name="Hensen N."/>
            <person name="Bonometti L."/>
            <person name="Westerberg I."/>
            <person name="Brannstrom I.O."/>
            <person name="Guillou S."/>
            <person name="Cros-Aarteil S."/>
            <person name="Calhoun S."/>
            <person name="Haridas S."/>
            <person name="Kuo A."/>
            <person name="Mondo S."/>
            <person name="Pangilinan J."/>
            <person name="Riley R."/>
            <person name="LaButti K."/>
            <person name="Andreopoulos B."/>
            <person name="Lipzen A."/>
            <person name="Chen C."/>
            <person name="Yanf M."/>
            <person name="Daum C."/>
            <person name="Ng V."/>
            <person name="Clum A."/>
            <person name="Steindorff A."/>
            <person name="Ohm R."/>
            <person name="Martin F."/>
            <person name="Silar P."/>
            <person name="Natvig D."/>
            <person name="Lalanne C."/>
            <person name="Gautier V."/>
            <person name="Ament-velasquez S.L."/>
            <person name="Kruys A."/>
            <person name="Hutchinson M.I."/>
            <person name="Powell A.J."/>
            <person name="Barry K."/>
            <person name="Miller A.N."/>
            <person name="Grigoriev I.V."/>
            <person name="Debuchy R."/>
            <person name="Gladieux P."/>
            <person name="Thoren M.H."/>
            <person name="Johannesson H."/>
        </authorList>
    </citation>
    <scope>NUCLEOTIDE SEQUENCE</scope>
    <source>
        <strain evidence="3">SMH3391-2</strain>
    </source>
</reference>
<keyword evidence="4" id="KW-1185">Reference proteome</keyword>
<dbReference type="AlphaFoldDB" id="A0AA39X9V0"/>
<keyword evidence="1" id="KW-0472">Membrane</keyword>
<keyword evidence="2" id="KW-0732">Signal</keyword>
<evidence type="ECO:0000256" key="1">
    <source>
        <dbReference type="SAM" id="Phobius"/>
    </source>
</evidence>
<organism evidence="3 4">
    <name type="scientific">Bombardia bombarda</name>
    <dbReference type="NCBI Taxonomy" id="252184"/>
    <lineage>
        <taxon>Eukaryota</taxon>
        <taxon>Fungi</taxon>
        <taxon>Dikarya</taxon>
        <taxon>Ascomycota</taxon>
        <taxon>Pezizomycotina</taxon>
        <taxon>Sordariomycetes</taxon>
        <taxon>Sordariomycetidae</taxon>
        <taxon>Sordariales</taxon>
        <taxon>Lasiosphaeriaceae</taxon>
        <taxon>Bombardia</taxon>
    </lineage>
</organism>
<feature type="signal peptide" evidence="2">
    <location>
        <begin position="1"/>
        <end position="19"/>
    </location>
</feature>
<dbReference type="EMBL" id="JAULSR010000002">
    <property type="protein sequence ID" value="KAK0629998.1"/>
    <property type="molecule type" value="Genomic_DNA"/>
</dbReference>
<dbReference type="Proteomes" id="UP001174934">
    <property type="component" value="Unassembled WGS sequence"/>
</dbReference>
<feature type="transmembrane region" description="Helical" evidence="1">
    <location>
        <begin position="341"/>
        <end position="359"/>
    </location>
</feature>
<keyword evidence="1" id="KW-1133">Transmembrane helix</keyword>
<protein>
    <submittedName>
        <fullName evidence="3">Uncharacterized protein</fullName>
    </submittedName>
</protein>
<dbReference type="PANTHER" id="PTHR35394">
    <property type="entry name" value="DUF3176 DOMAIN-CONTAINING PROTEIN"/>
    <property type="match status" value="1"/>
</dbReference>
<feature type="chain" id="PRO_5041232130" evidence="2">
    <location>
        <begin position="20"/>
        <end position="430"/>
    </location>
</feature>
<proteinExistence type="predicted"/>
<evidence type="ECO:0000313" key="3">
    <source>
        <dbReference type="EMBL" id="KAK0629998.1"/>
    </source>
</evidence>
<gene>
    <name evidence="3" type="ORF">B0T17DRAFT_206942</name>
</gene>
<evidence type="ECO:0000313" key="4">
    <source>
        <dbReference type="Proteomes" id="UP001174934"/>
    </source>
</evidence>
<evidence type="ECO:0000256" key="2">
    <source>
        <dbReference type="SAM" id="SignalP"/>
    </source>
</evidence>